<sequence>MKATIGGKLKGRKQRRHKETKLNLVSLMDIFTILVFFLLVNSSDVEVLQTDKSIKLPESTSTQKPETTTVVRVNGDQLMVGNRMIAMVADISADQEQIEPLLNELKYLASRADPLPEEKQDLGRPVTIMGDEEVPYALLKQIMNTCAAADFRDIDLAVIQTTPQDPAAPAAGQ</sequence>
<keyword evidence="5 8" id="KW-1133">Transmembrane helix</keyword>
<dbReference type="GO" id="GO:0005886">
    <property type="term" value="C:plasma membrane"/>
    <property type="evidence" value="ECO:0007669"/>
    <property type="project" value="UniProtKB-SubCell"/>
</dbReference>
<evidence type="ECO:0000256" key="5">
    <source>
        <dbReference type="ARBA" id="ARBA00022989"/>
    </source>
</evidence>
<dbReference type="KEGG" id="maga:Mag101_16665"/>
<evidence type="ECO:0000313" key="9">
    <source>
        <dbReference type="EMBL" id="AQQ69076.1"/>
    </source>
</evidence>
<dbReference type="GO" id="GO:0022857">
    <property type="term" value="F:transmembrane transporter activity"/>
    <property type="evidence" value="ECO:0007669"/>
    <property type="project" value="InterPro"/>
</dbReference>
<comment type="similarity">
    <text evidence="2 7">Belongs to the ExbD/TolR family.</text>
</comment>
<dbReference type="Proteomes" id="UP000188219">
    <property type="component" value="Chromosome"/>
</dbReference>
<evidence type="ECO:0000256" key="3">
    <source>
        <dbReference type="ARBA" id="ARBA00022475"/>
    </source>
</evidence>
<feature type="transmembrane region" description="Helical" evidence="8">
    <location>
        <begin position="21"/>
        <end position="40"/>
    </location>
</feature>
<name>A0A1Q2M8R6_9GAMM</name>
<evidence type="ECO:0000256" key="2">
    <source>
        <dbReference type="ARBA" id="ARBA00005811"/>
    </source>
</evidence>
<evidence type="ECO:0000256" key="7">
    <source>
        <dbReference type="RuleBase" id="RU003879"/>
    </source>
</evidence>
<dbReference type="PANTHER" id="PTHR30558">
    <property type="entry name" value="EXBD MEMBRANE COMPONENT OF PMF-DRIVEN MACROMOLECULE IMPORT SYSTEM"/>
    <property type="match status" value="1"/>
</dbReference>
<evidence type="ECO:0000313" key="10">
    <source>
        <dbReference type="Proteomes" id="UP000188219"/>
    </source>
</evidence>
<keyword evidence="10" id="KW-1185">Reference proteome</keyword>
<dbReference type="eggNOG" id="COG0848">
    <property type="taxonomic scope" value="Bacteria"/>
</dbReference>
<dbReference type="Pfam" id="PF02472">
    <property type="entry name" value="ExbD"/>
    <property type="match status" value="1"/>
</dbReference>
<keyword evidence="4 7" id="KW-0812">Transmembrane</keyword>
<dbReference type="STRING" id="260552.Mag101_16665"/>
<proteinExistence type="inferred from homology"/>
<evidence type="ECO:0000256" key="6">
    <source>
        <dbReference type="ARBA" id="ARBA00023136"/>
    </source>
</evidence>
<dbReference type="InterPro" id="IPR003400">
    <property type="entry name" value="ExbD"/>
</dbReference>
<evidence type="ECO:0000256" key="1">
    <source>
        <dbReference type="ARBA" id="ARBA00004162"/>
    </source>
</evidence>
<dbReference type="AlphaFoldDB" id="A0A1Q2M8R6"/>
<organism evidence="9 10">
    <name type="scientific">Microbulbifer agarilyticus</name>
    <dbReference type="NCBI Taxonomy" id="260552"/>
    <lineage>
        <taxon>Bacteria</taxon>
        <taxon>Pseudomonadati</taxon>
        <taxon>Pseudomonadota</taxon>
        <taxon>Gammaproteobacteria</taxon>
        <taxon>Cellvibrionales</taxon>
        <taxon>Microbulbiferaceae</taxon>
        <taxon>Microbulbifer</taxon>
    </lineage>
</organism>
<comment type="subcellular location">
    <subcellularLocation>
        <location evidence="1">Cell membrane</location>
        <topology evidence="1">Single-pass membrane protein</topology>
    </subcellularLocation>
    <subcellularLocation>
        <location evidence="7">Cell membrane</location>
        <topology evidence="7">Single-pass type II membrane protein</topology>
    </subcellularLocation>
</comment>
<gene>
    <name evidence="9" type="ORF">Mag101_16665</name>
</gene>
<dbReference type="EMBL" id="CP019650">
    <property type="protein sequence ID" value="AQQ69076.1"/>
    <property type="molecule type" value="Genomic_DNA"/>
</dbReference>
<keyword evidence="6 8" id="KW-0472">Membrane</keyword>
<evidence type="ECO:0000256" key="4">
    <source>
        <dbReference type="ARBA" id="ARBA00022692"/>
    </source>
</evidence>
<keyword evidence="3" id="KW-1003">Cell membrane</keyword>
<reference evidence="9" key="1">
    <citation type="submission" date="2017-02" db="EMBL/GenBank/DDBJ databases">
        <title>Genome of Microbulbifer agarilyticus GP101.</title>
        <authorList>
            <person name="Jung J."/>
            <person name="Bae S.S."/>
            <person name="Baek K."/>
        </authorList>
    </citation>
    <scope>NUCLEOTIDE SEQUENCE [LARGE SCALE GENOMIC DNA]</scope>
    <source>
        <strain evidence="9">GP101</strain>
    </source>
</reference>
<evidence type="ECO:0000256" key="8">
    <source>
        <dbReference type="SAM" id="Phobius"/>
    </source>
</evidence>
<accession>A0A1Q2M8R6</accession>
<keyword evidence="7" id="KW-0653">Protein transport</keyword>
<keyword evidence="7" id="KW-0813">Transport</keyword>
<dbReference type="OrthoDB" id="5294637at2"/>
<dbReference type="GO" id="GO:0015031">
    <property type="term" value="P:protein transport"/>
    <property type="evidence" value="ECO:0007669"/>
    <property type="project" value="UniProtKB-KW"/>
</dbReference>
<dbReference type="RefSeq" id="WP_077407550.1">
    <property type="nucleotide sequence ID" value="NZ_CP019650.1"/>
</dbReference>
<protein>
    <submittedName>
        <fullName evidence="9">RNA polymerase subunit sigma-70</fullName>
    </submittedName>
</protein>